<evidence type="ECO:0000313" key="1">
    <source>
        <dbReference type="EMBL" id="PVY40374.1"/>
    </source>
</evidence>
<gene>
    <name evidence="1" type="ORF">C8E01_1073</name>
</gene>
<dbReference type="RefSeq" id="WP_116543690.1">
    <property type="nucleotide sequence ID" value="NZ_QEKI01000007.1"/>
</dbReference>
<organism evidence="1 2">
    <name type="scientific">Pontibacter virosus</name>
    <dbReference type="NCBI Taxonomy" id="1765052"/>
    <lineage>
        <taxon>Bacteria</taxon>
        <taxon>Pseudomonadati</taxon>
        <taxon>Bacteroidota</taxon>
        <taxon>Cytophagia</taxon>
        <taxon>Cytophagales</taxon>
        <taxon>Hymenobacteraceae</taxon>
        <taxon>Pontibacter</taxon>
    </lineage>
</organism>
<evidence type="ECO:0008006" key="3">
    <source>
        <dbReference type="Google" id="ProtNLM"/>
    </source>
</evidence>
<dbReference type="EMBL" id="QEKI01000007">
    <property type="protein sequence ID" value="PVY40374.1"/>
    <property type="molecule type" value="Genomic_DNA"/>
</dbReference>
<protein>
    <recommendedName>
        <fullName evidence="3">Excisionase family DNA binding protein</fullName>
    </recommendedName>
</protein>
<dbReference type="Proteomes" id="UP000245466">
    <property type="component" value="Unassembled WGS sequence"/>
</dbReference>
<keyword evidence="2" id="KW-1185">Reference proteome</keyword>
<name>A0A2U1AVC0_9BACT</name>
<proteinExistence type="predicted"/>
<evidence type="ECO:0000313" key="2">
    <source>
        <dbReference type="Proteomes" id="UP000245466"/>
    </source>
</evidence>
<dbReference type="AlphaFoldDB" id="A0A2U1AVC0"/>
<sequence>METHAHANPLSHFTSQFESALNKAVALAISDLKLSVLSELSKTETPITLDEAEELFKTSKPTLIKLAKNRVIRSYQFPDNKRTYFIREELISDLKQYRQY</sequence>
<comment type="caution">
    <text evidence="1">The sequence shown here is derived from an EMBL/GenBank/DDBJ whole genome shotgun (WGS) entry which is preliminary data.</text>
</comment>
<reference evidence="1 2" key="1">
    <citation type="submission" date="2018-04" db="EMBL/GenBank/DDBJ databases">
        <title>Genomic Encyclopedia of Type Strains, Phase IV (KMG-IV): sequencing the most valuable type-strain genomes for metagenomic binning, comparative biology and taxonomic classification.</title>
        <authorList>
            <person name="Goeker M."/>
        </authorList>
    </citation>
    <scope>NUCLEOTIDE SEQUENCE [LARGE SCALE GENOMIC DNA]</scope>
    <source>
        <strain evidence="1 2">DSM 100231</strain>
    </source>
</reference>
<accession>A0A2U1AVC0</accession>